<gene>
    <name evidence="2" type="ORF">K8I29_11625</name>
</gene>
<evidence type="ECO:0000313" key="2">
    <source>
        <dbReference type="EMBL" id="MBZ0156843.1"/>
    </source>
</evidence>
<organism evidence="2 3">
    <name type="scientific">Candidatus Nitrobium versatile</name>
    <dbReference type="NCBI Taxonomy" id="2884831"/>
    <lineage>
        <taxon>Bacteria</taxon>
        <taxon>Pseudomonadati</taxon>
        <taxon>Nitrospirota</taxon>
        <taxon>Nitrospiria</taxon>
        <taxon>Nitrospirales</taxon>
        <taxon>Nitrospiraceae</taxon>
        <taxon>Candidatus Nitrobium</taxon>
    </lineage>
</organism>
<dbReference type="Proteomes" id="UP000705867">
    <property type="component" value="Unassembled WGS sequence"/>
</dbReference>
<comment type="caution">
    <text evidence="2">The sequence shown here is derived from an EMBL/GenBank/DDBJ whole genome shotgun (WGS) entry which is preliminary data.</text>
</comment>
<dbReference type="Pfam" id="PF10108">
    <property type="entry name" value="DNA_pol_B_exo2"/>
    <property type="match status" value="1"/>
</dbReference>
<dbReference type="EMBL" id="JAIOIV010000093">
    <property type="protein sequence ID" value="MBZ0156843.1"/>
    <property type="molecule type" value="Genomic_DNA"/>
</dbReference>
<dbReference type="AlphaFoldDB" id="A0A953M258"/>
<name>A0A953M258_9BACT</name>
<evidence type="ECO:0000259" key="1">
    <source>
        <dbReference type="Pfam" id="PF10108"/>
    </source>
</evidence>
<proteinExistence type="predicted"/>
<dbReference type="GO" id="GO:0003676">
    <property type="term" value="F:nucleic acid binding"/>
    <property type="evidence" value="ECO:0007669"/>
    <property type="project" value="InterPro"/>
</dbReference>
<reference evidence="2" key="2">
    <citation type="submission" date="2021-08" db="EMBL/GenBank/DDBJ databases">
        <authorList>
            <person name="Dalcin Martins P."/>
        </authorList>
    </citation>
    <scope>NUCLEOTIDE SEQUENCE</scope>
    <source>
        <strain evidence="2">MAG_39</strain>
    </source>
</reference>
<evidence type="ECO:0000313" key="3">
    <source>
        <dbReference type="Proteomes" id="UP000705867"/>
    </source>
</evidence>
<feature type="domain" description="Predicted 3'-5' exonuclease PolB-like" evidence="1">
    <location>
        <begin position="87"/>
        <end position="209"/>
    </location>
</feature>
<accession>A0A953M258</accession>
<dbReference type="Gene3D" id="3.30.420.10">
    <property type="entry name" value="Ribonuclease H-like superfamily/Ribonuclease H"/>
    <property type="match status" value="1"/>
</dbReference>
<reference evidence="2" key="1">
    <citation type="journal article" date="2021" name="bioRxiv">
        <title>Unraveling nitrogen, sulfur and carbon metabolic pathways and microbial community transcriptional responses to substrate deprivation and toxicity stresses in a bioreactor mimicking anoxic brackish coastal sediment conditions.</title>
        <authorList>
            <person name="Martins P.D."/>
            <person name="Echeveste M.J."/>
            <person name="Arshad A."/>
            <person name="Kurth J."/>
            <person name="Ouboter H."/>
            <person name="Jetten M.S.M."/>
            <person name="Welte C.U."/>
        </authorList>
    </citation>
    <scope>NUCLEOTIDE SEQUENCE</scope>
    <source>
        <strain evidence="2">MAG_39</strain>
    </source>
</reference>
<dbReference type="InterPro" id="IPR012337">
    <property type="entry name" value="RNaseH-like_sf"/>
</dbReference>
<sequence length="225" mass="25914">MSRVIFDIETVGMDFDSLDPSVREYLLKWAATEEEETKVRESLSFYPLTGQVVAIGMLNPDTNKGAVYFQTPGDPLLPFEEDGIKYESGTEKEILEKFWSAVRTYNCFVTFNGRVFDCPFLIVRSAVNRVKPTRDLMPNRYNGAHIDLLDQLTFFGAAKRRFSLDMWCRTFDIKSPKADGITGYEVRDLFHAGRHIEIARYCAGDLRATRELLLIWETYMRFNGA</sequence>
<dbReference type="InterPro" id="IPR036397">
    <property type="entry name" value="RNaseH_sf"/>
</dbReference>
<dbReference type="InterPro" id="IPR019288">
    <property type="entry name" value="3'-5'_exonuclease_PolB-like"/>
</dbReference>
<dbReference type="SUPFAM" id="SSF53098">
    <property type="entry name" value="Ribonuclease H-like"/>
    <property type="match status" value="1"/>
</dbReference>
<protein>
    <submittedName>
        <fullName evidence="2">Ribonuclease H-like domain-containing protein</fullName>
    </submittedName>
</protein>